<dbReference type="SUPFAM" id="SSF53474">
    <property type="entry name" value="alpha/beta-Hydrolases"/>
    <property type="match status" value="1"/>
</dbReference>
<organism evidence="5 6">
    <name type="scientific">Meridianimarinicoccus marinus</name>
    <dbReference type="NCBI Taxonomy" id="3231483"/>
    <lineage>
        <taxon>Bacteria</taxon>
        <taxon>Pseudomonadati</taxon>
        <taxon>Pseudomonadota</taxon>
        <taxon>Alphaproteobacteria</taxon>
        <taxon>Rhodobacterales</taxon>
        <taxon>Paracoccaceae</taxon>
        <taxon>Meridianimarinicoccus</taxon>
    </lineage>
</organism>
<dbReference type="Gene3D" id="3.40.50.1820">
    <property type="entry name" value="alpha/beta hydrolase"/>
    <property type="match status" value="1"/>
</dbReference>
<evidence type="ECO:0000259" key="3">
    <source>
        <dbReference type="Pfam" id="PF07167"/>
    </source>
</evidence>
<keyword evidence="1" id="KW-0808">Transferase</keyword>
<dbReference type="PANTHER" id="PTHR36837">
    <property type="entry name" value="POLY(3-HYDROXYALKANOATE) POLYMERASE SUBUNIT PHAC"/>
    <property type="match status" value="1"/>
</dbReference>
<dbReference type="InterPro" id="IPR051321">
    <property type="entry name" value="PHA/PHB_synthase"/>
</dbReference>
<evidence type="ECO:0000313" key="6">
    <source>
        <dbReference type="Proteomes" id="UP001553161"/>
    </source>
</evidence>
<comment type="caution">
    <text evidence="5">The sequence shown here is derived from an EMBL/GenBank/DDBJ whole genome shotgun (WGS) entry which is preliminary data.</text>
</comment>
<dbReference type="RefSeq" id="WP_366193645.1">
    <property type="nucleotide sequence ID" value="NZ_JBFBVU010000017.1"/>
</dbReference>
<evidence type="ECO:0000256" key="1">
    <source>
        <dbReference type="ARBA" id="ARBA00022679"/>
    </source>
</evidence>
<keyword evidence="2" id="KW-0012">Acyltransferase</keyword>
<dbReference type="GO" id="GO:0016787">
    <property type="term" value="F:hydrolase activity"/>
    <property type="evidence" value="ECO:0007669"/>
    <property type="project" value="UniProtKB-KW"/>
</dbReference>
<accession>A0ABV3L860</accession>
<dbReference type="InterPro" id="IPR010941">
    <property type="entry name" value="PhaC_N"/>
</dbReference>
<dbReference type="EMBL" id="JBFBVU010000017">
    <property type="protein sequence ID" value="MEV8467765.1"/>
    <property type="molecule type" value="Genomic_DNA"/>
</dbReference>
<evidence type="ECO:0000259" key="4">
    <source>
        <dbReference type="Pfam" id="PF12551"/>
    </source>
</evidence>
<gene>
    <name evidence="5" type="ORF">AB0T83_13375</name>
</gene>
<keyword evidence="5" id="KW-0378">Hydrolase</keyword>
<dbReference type="InterPro" id="IPR029058">
    <property type="entry name" value="AB_hydrolase_fold"/>
</dbReference>
<sequence>MSDPLATADPHTHDTLDRATRVAAARITRGISPNAARAAWADWAAHLAYAPGRRWDLTERAIRNTTRAMMASAGLDEGFTPAPGDHRFRDPAWNDYPYRIWKNWYLSQEDWWNHATWGIRGMRPRSVDRVNFMARQVLDMVSPSNSPMLNPEILNRTRATGGANLVTGMQNAVSDVAAQLRNDPQAPSEAFQVGRNLAVTPGQVVFRNHLIELLQYSPQTERVHAEPILIVPAWIMKYYILDLSQTNSLIGWLVAQGFTVFCISWRNPTPEDRNLGLEDYRRMGVMVALDAVRRINGPARVHACGYCLGGTILSIAAATMARDGDDRLASITLLAAQTDFSEAGELMMFMDESQVAFLEDMMWDQGVLDQKQMAGAFQMLRAQDLVWTRAVRRYFLGEEEHEFDISAWNADATRMPYRMHAEYLRGLFLENRLTAGRFAVEGRVIALRDITAPFFVVGTEQDHIAPWRSVYKATLFTESDLSFVLTSGGHNGGILSVPGKPHRHYRMGHRPVGRRYMDPDSWQEGHPQIDGAWWTAWADWLAGKSAPETVAPPPMGNRAEGLAPLMPAPGSYVLQR</sequence>
<dbReference type="Proteomes" id="UP001553161">
    <property type="component" value="Unassembled WGS sequence"/>
</dbReference>
<dbReference type="Pfam" id="PF12551">
    <property type="entry name" value="PHBC_N"/>
    <property type="match status" value="1"/>
</dbReference>
<feature type="domain" description="Poly-beta-hydroxybutyrate polymerase N-terminal" evidence="4">
    <location>
        <begin position="13"/>
        <end position="53"/>
    </location>
</feature>
<evidence type="ECO:0000313" key="5">
    <source>
        <dbReference type="EMBL" id="MEV8467765.1"/>
    </source>
</evidence>
<feature type="domain" description="Poly-beta-hydroxybutyrate polymerase N-terminal" evidence="3">
    <location>
        <begin position="85"/>
        <end position="253"/>
    </location>
</feature>
<keyword evidence="6" id="KW-1185">Reference proteome</keyword>
<dbReference type="InterPro" id="IPR022211">
    <property type="entry name" value="PHBC_N"/>
</dbReference>
<reference evidence="5 6" key="1">
    <citation type="submission" date="2024-07" db="EMBL/GenBank/DDBJ databases">
        <authorList>
            <person name="Kang M."/>
        </authorList>
    </citation>
    <scope>NUCLEOTIDE SEQUENCE [LARGE SCALE GENOMIC DNA]</scope>
    <source>
        <strain evidence="5 6">DFM31</strain>
    </source>
</reference>
<dbReference type="Pfam" id="PF07167">
    <property type="entry name" value="PhaC_N"/>
    <property type="match status" value="1"/>
</dbReference>
<dbReference type="PANTHER" id="PTHR36837:SF5">
    <property type="entry name" value="POLY-3-HYDROXYBUTYRATE SYNTHASE"/>
    <property type="match status" value="1"/>
</dbReference>
<evidence type="ECO:0000256" key="2">
    <source>
        <dbReference type="ARBA" id="ARBA00023315"/>
    </source>
</evidence>
<name>A0ABV3L860_9RHOB</name>
<proteinExistence type="predicted"/>
<protein>
    <submittedName>
        <fullName evidence="5">Alpha/beta fold hydrolase</fullName>
    </submittedName>
</protein>